<evidence type="ECO:0000313" key="6">
    <source>
        <dbReference type="Proteomes" id="UP000467260"/>
    </source>
</evidence>
<dbReference type="InterPro" id="IPR001258">
    <property type="entry name" value="NHL_repeat"/>
</dbReference>
<keyword evidence="1" id="KW-0677">Repeat</keyword>
<keyword evidence="6" id="KW-1185">Reference proteome</keyword>
<dbReference type="InterPro" id="IPR000719">
    <property type="entry name" value="Prot_kinase_dom"/>
</dbReference>
<feature type="repeat" description="NHL" evidence="2">
    <location>
        <begin position="641"/>
        <end position="677"/>
    </location>
</feature>
<dbReference type="KEGG" id="mhib:MHIB_24660"/>
<dbReference type="GO" id="GO:0008270">
    <property type="term" value="F:zinc ion binding"/>
    <property type="evidence" value="ECO:0007669"/>
    <property type="project" value="UniProtKB-KW"/>
</dbReference>
<feature type="repeat" description="NHL" evidence="2">
    <location>
        <begin position="514"/>
        <end position="551"/>
    </location>
</feature>
<evidence type="ECO:0000313" key="5">
    <source>
        <dbReference type="EMBL" id="BBZ24048.1"/>
    </source>
</evidence>
<dbReference type="CDD" id="cd14014">
    <property type="entry name" value="STKc_PknB_like"/>
    <property type="match status" value="1"/>
</dbReference>
<dbReference type="Proteomes" id="UP000467260">
    <property type="component" value="Chromosome"/>
</dbReference>
<feature type="compositionally biased region" description="Polar residues" evidence="3">
    <location>
        <begin position="23"/>
        <end position="34"/>
    </location>
</feature>
<dbReference type="PROSITE" id="PS00109">
    <property type="entry name" value="PROTEIN_KINASE_TYR"/>
    <property type="match status" value="1"/>
</dbReference>
<dbReference type="PROSITE" id="PS50011">
    <property type="entry name" value="PROTEIN_KINASE_DOM"/>
    <property type="match status" value="1"/>
</dbReference>
<proteinExistence type="predicted"/>
<dbReference type="InterPro" id="IPR008266">
    <property type="entry name" value="Tyr_kinase_AS"/>
</dbReference>
<feature type="region of interest" description="Disordered" evidence="3">
    <location>
        <begin position="321"/>
        <end position="343"/>
    </location>
</feature>
<dbReference type="GO" id="GO:0005524">
    <property type="term" value="F:ATP binding"/>
    <property type="evidence" value="ECO:0007669"/>
    <property type="project" value="InterPro"/>
</dbReference>
<dbReference type="PANTHER" id="PTHR24104:SF25">
    <property type="entry name" value="PROTEIN LIN-41"/>
    <property type="match status" value="1"/>
</dbReference>
<feature type="region of interest" description="Disordered" evidence="3">
    <location>
        <begin position="20"/>
        <end position="39"/>
    </location>
</feature>
<dbReference type="SUPFAM" id="SSF56112">
    <property type="entry name" value="Protein kinase-like (PK-like)"/>
    <property type="match status" value="1"/>
</dbReference>
<dbReference type="Gene3D" id="1.10.510.10">
    <property type="entry name" value="Transferase(Phosphotransferase) domain 1"/>
    <property type="match status" value="1"/>
</dbReference>
<dbReference type="InterPro" id="IPR035016">
    <property type="entry name" value="NHL_PKND"/>
</dbReference>
<dbReference type="InterPro" id="IPR020635">
    <property type="entry name" value="Tyr_kinase_cat_dom"/>
</dbReference>
<evidence type="ECO:0000259" key="4">
    <source>
        <dbReference type="PROSITE" id="PS50011"/>
    </source>
</evidence>
<sequence length="678" mass="70930">MPVSLVPNLSPQCAALCSKGAPSVNSPEPGSRTGSRFGPYQLGRLLGQGVVGEAYRAEDTRNHETVALTLICDSLFSDAAFRSRLEDEAEAAAQLTEPHAVPIRAYGEIEGLLYLETGLIDGTDLATVLAEDGPLSPPRAVAVVRQIAAALDAAHDAYVVHRDVRPENILLTSDDLAYLTDFGVAAAIAEPGVRADPAAGVIAHMAPERLAGEPVTHLADIYSLAAVLAQALTGVPPFSAATVDEAIEERRTAEPPRPSAVRPGRVPAAIDAVLARGLSAKPEERYSSAGELAAAAYQALTEPERHQVARILRRGEPALHLPAGLEPEPRFSRTEPVRAPGTPPDLRFGGAVEAGLGGPAPVPFPMPQLLHSAQAPVMPTPSRRWQPPRKPVLLAAAAITAVMVVGGVGQLLFRPSSATPVAAPPQDVLPFTGLDYRLSPGGVALDGDGNVYVTSDGMHGRVVRLAADSHASTVVPFSDLYQPRGVVVDDTGTVYFSDVNSRVVKVEAGSDVHTVLPFVGLDDPDGVAVDSAGNVYVADRGNDVVLRLDADTNVSTAVPFVGLDRPDGVAVDSAGNVYVTDTGNDRVLKLPAATNEQVVLPFAGIVAPWGIAVDDAGDIYVTEHNRNRVVKLAAGAAIPEVLPFTGLNAPLDVAVDRHGHVYVADRGNDRVVKVNGNR</sequence>
<protein>
    <submittedName>
        <fullName evidence="5">Serine/threonine-protein kinase PknD</fullName>
    </submittedName>
</protein>
<evidence type="ECO:0000256" key="1">
    <source>
        <dbReference type="ARBA" id="ARBA00022737"/>
    </source>
</evidence>
<feature type="domain" description="Protein kinase" evidence="4">
    <location>
        <begin position="40"/>
        <end position="300"/>
    </location>
</feature>
<dbReference type="InterPro" id="IPR011042">
    <property type="entry name" value="6-blade_b-propeller_TolB-like"/>
</dbReference>
<organism evidence="5 6">
    <name type="scientific">Mycolicibacter hiberniae</name>
    <dbReference type="NCBI Taxonomy" id="29314"/>
    <lineage>
        <taxon>Bacteria</taxon>
        <taxon>Bacillati</taxon>
        <taxon>Actinomycetota</taxon>
        <taxon>Actinomycetes</taxon>
        <taxon>Mycobacteriales</taxon>
        <taxon>Mycobacteriaceae</taxon>
        <taxon>Mycolicibacter</taxon>
    </lineage>
</organism>
<dbReference type="PANTHER" id="PTHR24104">
    <property type="entry name" value="E3 UBIQUITIN-PROTEIN LIGASE NHLRC1-RELATED"/>
    <property type="match status" value="1"/>
</dbReference>
<dbReference type="PROSITE" id="PS51125">
    <property type="entry name" value="NHL"/>
    <property type="match status" value="4"/>
</dbReference>
<feature type="repeat" description="NHL" evidence="2">
    <location>
        <begin position="608"/>
        <end position="635"/>
    </location>
</feature>
<dbReference type="Gene3D" id="3.30.200.20">
    <property type="entry name" value="Phosphorylase Kinase, domain 1"/>
    <property type="match status" value="1"/>
</dbReference>
<dbReference type="AlphaFoldDB" id="A0A7I7X6T0"/>
<dbReference type="SMART" id="SM00219">
    <property type="entry name" value="TyrKc"/>
    <property type="match status" value="1"/>
</dbReference>
<dbReference type="InterPro" id="IPR011009">
    <property type="entry name" value="Kinase-like_dom_sf"/>
</dbReference>
<dbReference type="CDD" id="cd14952">
    <property type="entry name" value="NHL_PKND_like"/>
    <property type="match status" value="1"/>
</dbReference>
<dbReference type="InterPro" id="IPR050952">
    <property type="entry name" value="TRIM-NHL_E3_ligases"/>
</dbReference>
<keyword evidence="5" id="KW-0418">Kinase</keyword>
<reference evidence="5 6" key="1">
    <citation type="journal article" date="2019" name="Emerg. Microbes Infect.">
        <title>Comprehensive subspecies identification of 175 nontuberculous mycobacteria species based on 7547 genomic profiles.</title>
        <authorList>
            <person name="Matsumoto Y."/>
            <person name="Kinjo T."/>
            <person name="Motooka D."/>
            <person name="Nabeya D."/>
            <person name="Jung N."/>
            <person name="Uechi K."/>
            <person name="Horii T."/>
            <person name="Iida T."/>
            <person name="Fujita J."/>
            <person name="Nakamura S."/>
        </authorList>
    </citation>
    <scope>NUCLEOTIDE SEQUENCE [LARGE SCALE GENOMIC DNA]</scope>
    <source>
        <strain evidence="5 6">JCM 13571</strain>
    </source>
</reference>
<evidence type="ECO:0000256" key="2">
    <source>
        <dbReference type="PROSITE-ProRule" id="PRU00504"/>
    </source>
</evidence>
<dbReference type="GO" id="GO:0004713">
    <property type="term" value="F:protein tyrosine kinase activity"/>
    <property type="evidence" value="ECO:0007669"/>
    <property type="project" value="InterPro"/>
</dbReference>
<feature type="repeat" description="NHL" evidence="2">
    <location>
        <begin position="563"/>
        <end position="593"/>
    </location>
</feature>
<evidence type="ECO:0000256" key="3">
    <source>
        <dbReference type="SAM" id="MobiDB-lite"/>
    </source>
</evidence>
<name>A0A7I7X6T0_9MYCO</name>
<keyword evidence="5" id="KW-0808">Transferase</keyword>
<feature type="compositionally biased region" description="Basic and acidic residues" evidence="3">
    <location>
        <begin position="327"/>
        <end position="336"/>
    </location>
</feature>
<dbReference type="EMBL" id="AP022609">
    <property type="protein sequence ID" value="BBZ24048.1"/>
    <property type="molecule type" value="Genomic_DNA"/>
</dbReference>
<dbReference type="Pfam" id="PF00069">
    <property type="entry name" value="Pkinase"/>
    <property type="match status" value="1"/>
</dbReference>
<dbReference type="Gene3D" id="2.120.10.30">
    <property type="entry name" value="TolB, C-terminal domain"/>
    <property type="match status" value="1"/>
</dbReference>
<dbReference type="Pfam" id="PF01436">
    <property type="entry name" value="NHL"/>
    <property type="match status" value="4"/>
</dbReference>
<dbReference type="SUPFAM" id="SSF101898">
    <property type="entry name" value="NHL repeat"/>
    <property type="match status" value="1"/>
</dbReference>
<accession>A0A7I7X6T0</accession>
<gene>
    <name evidence="5" type="primary">pknD</name>
    <name evidence="5" type="ORF">MHIB_24660</name>
</gene>